<dbReference type="Proteomes" id="UP000322524">
    <property type="component" value="Unassembled WGS sequence"/>
</dbReference>
<sequence length="348" mass="39578">MKVVLAIYNDIDYHYHIIYNLEEVILKQRNIFLIAIFAILLVLAACGNENNNSEEPVTNGDANQEDKHLVEHLYGETEIPEKIDKVLSLRPSFTDHILALEEKPYAVTGEEQYGGSYIPYLADQLDGVEIVGNQSSVDLEKILSLEPDLILIDDYLASQVYDDLNKIAPTIVLGTKDTEAQNAPDYWQEDFLKIAEIYGKTELAEQKIQELDQKVAEAKDQVSTLENKNLAFLRIRKDAIQLYAESGHPMNTLLYHDLGFEPSDLTDPLERKDLSLEVVPEMNADYIFLQVDSSGGPDNMDTIQESPIWQDLRAVKEENVEETDFWIYKGWGVIGRTQLVDEVLQIIK</sequence>
<comment type="subcellular location">
    <subcellularLocation>
        <location evidence="1">Cell membrane</location>
        <topology evidence="1">Lipid-anchor</topology>
    </subcellularLocation>
</comment>
<keyword evidence="3" id="KW-0813">Transport</keyword>
<dbReference type="InterPro" id="IPR051313">
    <property type="entry name" value="Bact_iron-sidero_bind"/>
</dbReference>
<evidence type="ECO:0000313" key="8">
    <source>
        <dbReference type="Proteomes" id="UP000322524"/>
    </source>
</evidence>
<comment type="similarity">
    <text evidence="2">Belongs to the bacterial solute-binding protein 8 family.</text>
</comment>
<dbReference type="GO" id="GO:0030288">
    <property type="term" value="C:outer membrane-bounded periplasmic space"/>
    <property type="evidence" value="ECO:0007669"/>
    <property type="project" value="TreeGrafter"/>
</dbReference>
<feature type="domain" description="Fe/B12 periplasmic-binding" evidence="6">
    <location>
        <begin position="85"/>
        <end position="348"/>
    </location>
</feature>
<keyword evidence="5" id="KW-0175">Coiled coil</keyword>
<feature type="coiled-coil region" evidence="5">
    <location>
        <begin position="194"/>
        <end position="228"/>
    </location>
</feature>
<comment type="caution">
    <text evidence="7">The sequence shown here is derived from an EMBL/GenBank/DDBJ whole genome shotgun (WGS) entry which is preliminary data.</text>
</comment>
<dbReference type="Pfam" id="PF01497">
    <property type="entry name" value="Peripla_BP_2"/>
    <property type="match status" value="1"/>
</dbReference>
<dbReference type="GO" id="GO:1901678">
    <property type="term" value="P:iron coordination entity transport"/>
    <property type="evidence" value="ECO:0007669"/>
    <property type="project" value="UniProtKB-ARBA"/>
</dbReference>
<evidence type="ECO:0000313" key="7">
    <source>
        <dbReference type="EMBL" id="TYS59531.1"/>
    </source>
</evidence>
<organism evidence="7 8">
    <name type="scientific">Sutcliffiella horikoshii</name>
    <dbReference type="NCBI Taxonomy" id="79883"/>
    <lineage>
        <taxon>Bacteria</taxon>
        <taxon>Bacillati</taxon>
        <taxon>Bacillota</taxon>
        <taxon>Bacilli</taxon>
        <taxon>Bacillales</taxon>
        <taxon>Bacillaceae</taxon>
        <taxon>Sutcliffiella</taxon>
    </lineage>
</organism>
<dbReference type="OrthoDB" id="63946at2"/>
<evidence type="ECO:0000256" key="3">
    <source>
        <dbReference type="ARBA" id="ARBA00022448"/>
    </source>
</evidence>
<dbReference type="SUPFAM" id="SSF53807">
    <property type="entry name" value="Helical backbone' metal receptor"/>
    <property type="match status" value="1"/>
</dbReference>
<accession>A0A5D4SAB1</accession>
<protein>
    <submittedName>
        <fullName evidence="7">Iron-siderophore ABC transporter substrate-binding protein</fullName>
    </submittedName>
</protein>
<dbReference type="PANTHER" id="PTHR30532">
    <property type="entry name" value="IRON III DICITRATE-BINDING PERIPLASMIC PROTEIN"/>
    <property type="match status" value="1"/>
</dbReference>
<keyword evidence="4" id="KW-0732">Signal</keyword>
<reference evidence="7 8" key="1">
    <citation type="submission" date="2019-08" db="EMBL/GenBank/DDBJ databases">
        <title>Bacillus genomes from the desert of Cuatro Cienegas, Coahuila.</title>
        <authorList>
            <person name="Olmedo-Alvarez G."/>
        </authorList>
    </citation>
    <scope>NUCLEOTIDE SEQUENCE [LARGE SCALE GENOMIC DNA]</scope>
    <source>
        <strain evidence="7 8">CH28_1T</strain>
    </source>
</reference>
<dbReference type="PANTHER" id="PTHR30532:SF29">
    <property type="entry name" value="FE(3+) DICITRATE-BINDING PERIPLASMIC PROTEIN"/>
    <property type="match status" value="1"/>
</dbReference>
<name>A0A5D4SAB1_9BACI</name>
<gene>
    <name evidence="7" type="ORF">FZC76_22125</name>
</gene>
<dbReference type="GO" id="GO:0005886">
    <property type="term" value="C:plasma membrane"/>
    <property type="evidence" value="ECO:0007669"/>
    <property type="project" value="UniProtKB-SubCell"/>
</dbReference>
<dbReference type="CDD" id="cd01146">
    <property type="entry name" value="FhuD"/>
    <property type="match status" value="1"/>
</dbReference>
<evidence type="ECO:0000256" key="1">
    <source>
        <dbReference type="ARBA" id="ARBA00004193"/>
    </source>
</evidence>
<dbReference type="PROSITE" id="PS50983">
    <property type="entry name" value="FE_B12_PBP"/>
    <property type="match status" value="1"/>
</dbReference>
<dbReference type="Gene3D" id="3.40.50.1980">
    <property type="entry name" value="Nitrogenase molybdenum iron protein domain"/>
    <property type="match status" value="2"/>
</dbReference>
<dbReference type="AlphaFoldDB" id="A0A5D4SAB1"/>
<dbReference type="EMBL" id="VTEV01000016">
    <property type="protein sequence ID" value="TYS59531.1"/>
    <property type="molecule type" value="Genomic_DNA"/>
</dbReference>
<proteinExistence type="inferred from homology"/>
<evidence type="ECO:0000256" key="5">
    <source>
        <dbReference type="SAM" id="Coils"/>
    </source>
</evidence>
<evidence type="ECO:0000256" key="2">
    <source>
        <dbReference type="ARBA" id="ARBA00008814"/>
    </source>
</evidence>
<dbReference type="InterPro" id="IPR002491">
    <property type="entry name" value="ABC_transptr_periplasmic_BD"/>
</dbReference>
<evidence type="ECO:0000259" key="6">
    <source>
        <dbReference type="PROSITE" id="PS50983"/>
    </source>
</evidence>
<evidence type="ECO:0000256" key="4">
    <source>
        <dbReference type="ARBA" id="ARBA00022729"/>
    </source>
</evidence>